<evidence type="ECO:0000313" key="2">
    <source>
        <dbReference type="Proteomes" id="UP000234460"/>
    </source>
</evidence>
<protein>
    <submittedName>
        <fullName evidence="1">Uncharacterized protein</fullName>
    </submittedName>
</protein>
<evidence type="ECO:0000313" key="1">
    <source>
        <dbReference type="EMBL" id="SOR62030.1"/>
    </source>
</evidence>
<dbReference type="EMBL" id="OEJX01000031">
    <property type="protein sequence ID" value="SOR62030.1"/>
    <property type="molecule type" value="Genomic_DNA"/>
</dbReference>
<accession>A0AAQ1NY78</accession>
<sequence>MFPIQLMAEGVTPLPISILSPMQLADKNTEVLCFTSHVFYLYTTSLLNEGRGDFAFFKGPSLVRYYISLQTY</sequence>
<gene>
    <name evidence="1" type="ORF">LMANV2_370091</name>
</gene>
<organism evidence="1 2">
    <name type="scientific">Leptospira interrogans serovar Manilae</name>
    <dbReference type="NCBI Taxonomy" id="214675"/>
    <lineage>
        <taxon>Bacteria</taxon>
        <taxon>Pseudomonadati</taxon>
        <taxon>Spirochaetota</taxon>
        <taxon>Spirochaetia</taxon>
        <taxon>Leptospirales</taxon>
        <taxon>Leptospiraceae</taxon>
        <taxon>Leptospira</taxon>
    </lineage>
</organism>
<dbReference type="AlphaFoldDB" id="A0AAQ1NY78"/>
<name>A0AAQ1NY78_LEPIR</name>
<reference evidence="1 2" key="1">
    <citation type="submission" date="2017-11" db="EMBL/GenBank/DDBJ databases">
        <authorList>
            <person name="Lechat P."/>
        </authorList>
    </citation>
    <scope>NUCLEOTIDE SEQUENCE [LARGE SCALE GENOMIC DNA]</scope>
    <source>
        <strain evidence="1">L495</strain>
    </source>
</reference>
<comment type="caution">
    <text evidence="1">The sequence shown here is derived from an EMBL/GenBank/DDBJ whole genome shotgun (WGS) entry which is preliminary data.</text>
</comment>
<proteinExistence type="predicted"/>
<dbReference type="Proteomes" id="UP000234460">
    <property type="component" value="Chromosome LMANV2"/>
</dbReference>